<protein>
    <recommendedName>
        <fullName evidence="4">BTB domain-containing protein</fullName>
    </recommendedName>
</protein>
<feature type="region of interest" description="Disordered" evidence="1">
    <location>
        <begin position="29"/>
        <end position="52"/>
    </location>
</feature>
<evidence type="ECO:0000313" key="3">
    <source>
        <dbReference type="Proteomes" id="UP000308671"/>
    </source>
</evidence>
<evidence type="ECO:0000256" key="1">
    <source>
        <dbReference type="SAM" id="MobiDB-lite"/>
    </source>
</evidence>
<accession>A0A4S8QJB9</accession>
<dbReference type="OrthoDB" id="5326346at2759"/>
<evidence type="ECO:0000313" key="2">
    <source>
        <dbReference type="EMBL" id="THV44630.1"/>
    </source>
</evidence>
<keyword evidence="3" id="KW-1185">Reference proteome</keyword>
<dbReference type="Gene3D" id="3.30.710.10">
    <property type="entry name" value="Potassium Channel Kv1.1, Chain A"/>
    <property type="match status" value="1"/>
</dbReference>
<comment type="caution">
    <text evidence="2">The sequence shown here is derived from an EMBL/GenBank/DDBJ whole genome shotgun (WGS) entry which is preliminary data.</text>
</comment>
<sequence>MASDTADVLERLVFDTKGDVLLIFTRNSEDKEGGKDSPNESTSLKRKTPDDTSNTITMLVSSKHLILASPVFDAMIGDARFKEGAELLACGKVEIKLPDDDPDAFAIVANVIHHRNKMVPEEISFQSFVKVAILTEKYQIFDAMRWVSKEWFDNLPCSIHNKFSNLYALIFTSFVFGNACVFERHTRRAILHSKGNFGANIEDDYYFRPSIIDAIKAARTQALSDVFDALSSFIKRGTEPLPYCDDRHDICGIMTTGSFLRSVNVDIGWPLPSAPYTGTNLFNLHKCVSKLSIRTLCAEGRKFGEREHRGTSVPGLGCKNKQMFTKMIEVQIKELERKVVGLDIAKFQRKVTAKEDLPFCD</sequence>
<reference evidence="2 3" key="1">
    <citation type="submission" date="2017-12" db="EMBL/GenBank/DDBJ databases">
        <title>Comparative genomics of Botrytis spp.</title>
        <authorList>
            <person name="Valero-Jimenez C.A."/>
            <person name="Tapia P."/>
            <person name="Veloso J."/>
            <person name="Silva-Moreno E."/>
            <person name="Staats M."/>
            <person name="Valdes J.H."/>
            <person name="Van Kan J.A.L."/>
        </authorList>
    </citation>
    <scope>NUCLEOTIDE SEQUENCE [LARGE SCALE GENOMIC DNA]</scope>
    <source>
        <strain evidence="2 3">MUCL435</strain>
    </source>
</reference>
<gene>
    <name evidence="2" type="ORF">BGAL_0603g00030</name>
</gene>
<dbReference type="EMBL" id="PQXL01000602">
    <property type="protein sequence ID" value="THV44630.1"/>
    <property type="molecule type" value="Genomic_DNA"/>
</dbReference>
<dbReference type="InterPro" id="IPR011333">
    <property type="entry name" value="SKP1/BTB/POZ_sf"/>
</dbReference>
<feature type="compositionally biased region" description="Basic and acidic residues" evidence="1">
    <location>
        <begin position="29"/>
        <end position="38"/>
    </location>
</feature>
<organism evidence="2 3">
    <name type="scientific">Botrytis galanthina</name>
    <dbReference type="NCBI Taxonomy" id="278940"/>
    <lineage>
        <taxon>Eukaryota</taxon>
        <taxon>Fungi</taxon>
        <taxon>Dikarya</taxon>
        <taxon>Ascomycota</taxon>
        <taxon>Pezizomycotina</taxon>
        <taxon>Leotiomycetes</taxon>
        <taxon>Helotiales</taxon>
        <taxon>Sclerotiniaceae</taxon>
        <taxon>Botrytis</taxon>
    </lineage>
</organism>
<proteinExistence type="predicted"/>
<name>A0A4S8QJB9_9HELO</name>
<evidence type="ECO:0008006" key="4">
    <source>
        <dbReference type="Google" id="ProtNLM"/>
    </source>
</evidence>
<dbReference type="AlphaFoldDB" id="A0A4S8QJB9"/>
<dbReference type="Proteomes" id="UP000308671">
    <property type="component" value="Unassembled WGS sequence"/>
</dbReference>